<dbReference type="InterPro" id="IPR049820">
    <property type="entry name" value="Trnsprt_adja_ssu-like"/>
</dbReference>
<comment type="caution">
    <text evidence="2">The sequence shown here is derived from an EMBL/GenBank/DDBJ whole genome shotgun (WGS) entry which is preliminary data.</text>
</comment>
<name>A0ABT4URA9_9PSEU</name>
<evidence type="ECO:0000256" key="1">
    <source>
        <dbReference type="SAM" id="Phobius"/>
    </source>
</evidence>
<gene>
    <name evidence="2" type="ORF">OU415_02055</name>
</gene>
<dbReference type="NCBIfam" id="NF038354">
    <property type="entry name" value="trnsprt_adja_43"/>
    <property type="match status" value="1"/>
</dbReference>
<keyword evidence="1" id="KW-0812">Transmembrane</keyword>
<evidence type="ECO:0000313" key="2">
    <source>
        <dbReference type="EMBL" id="MDA3624199.1"/>
    </source>
</evidence>
<protein>
    <submittedName>
        <fullName evidence="2">Transporter small subunit</fullName>
    </submittedName>
</protein>
<reference evidence="2 3" key="1">
    <citation type="submission" date="2022-11" db="EMBL/GenBank/DDBJ databases">
        <title>Draft genome sequence of Saccharopolyspora sp. WRP15-2 isolated from rhizosphere soils of wild rice in Thailand.</title>
        <authorList>
            <person name="Duangmal K."/>
            <person name="Kammanee S."/>
            <person name="Muangham S."/>
        </authorList>
    </citation>
    <scope>NUCLEOTIDE SEQUENCE [LARGE SCALE GENOMIC DNA]</scope>
    <source>
        <strain evidence="2 3">WRP15-2</strain>
    </source>
</reference>
<feature type="transmembrane region" description="Helical" evidence="1">
    <location>
        <begin position="6"/>
        <end position="29"/>
    </location>
</feature>
<proteinExistence type="predicted"/>
<evidence type="ECO:0000313" key="3">
    <source>
        <dbReference type="Proteomes" id="UP001210380"/>
    </source>
</evidence>
<organism evidence="2 3">
    <name type="scientific">Saccharopolyspora oryzae</name>
    <dbReference type="NCBI Taxonomy" id="2997343"/>
    <lineage>
        <taxon>Bacteria</taxon>
        <taxon>Bacillati</taxon>
        <taxon>Actinomycetota</taxon>
        <taxon>Actinomycetes</taxon>
        <taxon>Pseudonocardiales</taxon>
        <taxon>Pseudonocardiaceae</taxon>
        <taxon>Saccharopolyspora</taxon>
    </lineage>
</organism>
<dbReference type="EMBL" id="JAQGLA010000002">
    <property type="protein sequence ID" value="MDA3624199.1"/>
    <property type="molecule type" value="Genomic_DNA"/>
</dbReference>
<keyword evidence="1" id="KW-1133">Transmembrane helix</keyword>
<keyword evidence="3" id="KW-1185">Reference proteome</keyword>
<sequence length="43" mass="4764">MENLILAAYILVWPALTAIVLIVMCVAVAKDHRDAKKNNRSVV</sequence>
<accession>A0ABT4URA9</accession>
<keyword evidence="1" id="KW-0472">Membrane</keyword>
<dbReference type="RefSeq" id="WP_270946763.1">
    <property type="nucleotide sequence ID" value="NZ_JAQGLA010000002.1"/>
</dbReference>
<dbReference type="Proteomes" id="UP001210380">
    <property type="component" value="Unassembled WGS sequence"/>
</dbReference>